<dbReference type="PANTHER" id="PTHR38436">
    <property type="entry name" value="POLYKETIDE CYCLASE SNOAL-LIKE DOMAIN"/>
    <property type="match status" value="1"/>
</dbReference>
<comment type="caution">
    <text evidence="1">The sequence shown here is derived from an EMBL/GenBank/DDBJ whole genome shotgun (WGS) entry which is preliminary data.</text>
</comment>
<protein>
    <submittedName>
        <fullName evidence="1">Ester cyclase</fullName>
    </submittedName>
</protein>
<proteinExistence type="predicted"/>
<dbReference type="OrthoDB" id="129343at2"/>
<sequence>MKIMSSAHGDAESASREERNKQIVVDAYERMNNRDLTVFDEHPGLLALAEYMPIAWEAIPDFSSTIEQIIAENDLVAIQCIVHGTHSGSGFLGQPTGESLRFPGAWIDRVEDGKIVQHSGATHWITVLYQIGVLPISEEHNPAL</sequence>
<reference evidence="1 2" key="1">
    <citation type="submission" date="2019-09" db="EMBL/GenBank/DDBJ databases">
        <authorList>
            <person name="Wang X."/>
        </authorList>
    </citation>
    <scope>NUCLEOTIDE SEQUENCE [LARGE SCALE GENOMIC DNA]</scope>
    <source>
        <strain evidence="1 2">CICC 11023</strain>
    </source>
</reference>
<organism evidence="1 2">
    <name type="scientific">Nocardia colli</name>
    <dbReference type="NCBI Taxonomy" id="2545717"/>
    <lineage>
        <taxon>Bacteria</taxon>
        <taxon>Bacillati</taxon>
        <taxon>Actinomycetota</taxon>
        <taxon>Actinomycetes</taxon>
        <taxon>Mycobacteriales</taxon>
        <taxon>Nocardiaceae</taxon>
        <taxon>Nocardia</taxon>
    </lineage>
</organism>
<dbReference type="Gene3D" id="3.10.450.50">
    <property type="match status" value="1"/>
</dbReference>
<gene>
    <name evidence="1" type="ORF">F3087_40470</name>
</gene>
<name>A0A5N0DVC4_9NOCA</name>
<accession>A0A5N0DVC4</accession>
<evidence type="ECO:0000313" key="1">
    <source>
        <dbReference type="EMBL" id="KAA8880596.1"/>
    </source>
</evidence>
<evidence type="ECO:0000313" key="2">
    <source>
        <dbReference type="Proteomes" id="UP000323876"/>
    </source>
</evidence>
<dbReference type="SUPFAM" id="SSF54427">
    <property type="entry name" value="NTF2-like"/>
    <property type="match status" value="1"/>
</dbReference>
<keyword evidence="2" id="KW-1185">Reference proteome</keyword>
<dbReference type="Proteomes" id="UP000323876">
    <property type="component" value="Unassembled WGS sequence"/>
</dbReference>
<dbReference type="GO" id="GO:0030638">
    <property type="term" value="P:polyketide metabolic process"/>
    <property type="evidence" value="ECO:0007669"/>
    <property type="project" value="InterPro"/>
</dbReference>
<dbReference type="PANTHER" id="PTHR38436:SF1">
    <property type="entry name" value="ESTER CYCLASE"/>
    <property type="match status" value="1"/>
</dbReference>
<dbReference type="AlphaFoldDB" id="A0A5N0DVC4"/>
<dbReference type="Pfam" id="PF07366">
    <property type="entry name" value="SnoaL"/>
    <property type="match status" value="1"/>
</dbReference>
<dbReference type="InterPro" id="IPR009959">
    <property type="entry name" value="Cyclase_SnoaL-like"/>
</dbReference>
<dbReference type="EMBL" id="VXLC01000032">
    <property type="protein sequence ID" value="KAA8880596.1"/>
    <property type="molecule type" value="Genomic_DNA"/>
</dbReference>
<dbReference type="InterPro" id="IPR032710">
    <property type="entry name" value="NTF2-like_dom_sf"/>
</dbReference>